<comment type="similarity">
    <text evidence="3">Belongs to the HTATSF1 family.</text>
</comment>
<evidence type="ECO:0000256" key="16">
    <source>
        <dbReference type="ARBA" id="ARBA00023163"/>
    </source>
</evidence>
<evidence type="ECO:0000256" key="4">
    <source>
        <dbReference type="ARBA" id="ARBA00022454"/>
    </source>
</evidence>
<keyword evidence="16" id="KW-0804">Transcription</keyword>
<evidence type="ECO:0000313" key="26">
    <source>
        <dbReference type="Proteomes" id="UP000245119"/>
    </source>
</evidence>
<keyword evidence="5" id="KW-1017">Isopeptide bond</keyword>
<dbReference type="PROSITE" id="PS50102">
    <property type="entry name" value="RRM"/>
    <property type="match status" value="1"/>
</dbReference>
<evidence type="ECO:0000256" key="5">
    <source>
        <dbReference type="ARBA" id="ARBA00022499"/>
    </source>
</evidence>
<dbReference type="InterPro" id="IPR034392">
    <property type="entry name" value="TatSF1-like_RRM1"/>
</dbReference>
<keyword evidence="11" id="KW-0832">Ubl conjugation</keyword>
<keyword evidence="17" id="KW-0508">mRNA splicing</keyword>
<evidence type="ECO:0000256" key="9">
    <source>
        <dbReference type="ARBA" id="ARBA00022737"/>
    </source>
</evidence>
<reference evidence="25 26" key="1">
    <citation type="submission" date="2018-04" db="EMBL/GenBank/DDBJ databases">
        <title>The genome of golden apple snail Pomacea canaliculata provides insight into stress tolerance and invasive adaptation.</title>
        <authorList>
            <person name="Liu C."/>
            <person name="Liu B."/>
            <person name="Ren Y."/>
            <person name="Zhang Y."/>
            <person name="Wang H."/>
            <person name="Li S."/>
            <person name="Jiang F."/>
            <person name="Yin L."/>
            <person name="Zhang G."/>
            <person name="Qian W."/>
            <person name="Fan W."/>
        </authorList>
    </citation>
    <scope>NUCLEOTIDE SEQUENCE [LARGE SCALE GENOMIC DNA]</scope>
    <source>
        <strain evidence="25">SZHN2017</strain>
        <tissue evidence="25">Muscle</tissue>
    </source>
</reference>
<feature type="compositionally biased region" description="Basic and acidic residues" evidence="23">
    <location>
        <begin position="92"/>
        <end position="102"/>
    </location>
</feature>
<evidence type="ECO:0000256" key="11">
    <source>
        <dbReference type="ARBA" id="ARBA00022843"/>
    </source>
</evidence>
<dbReference type="InterPro" id="IPR035979">
    <property type="entry name" value="RBD_domain_sf"/>
</dbReference>
<dbReference type="CDD" id="cd12282">
    <property type="entry name" value="RRM2_TatSF1_like"/>
    <property type="match status" value="1"/>
</dbReference>
<dbReference type="PANTHER" id="PTHR15608">
    <property type="entry name" value="SPLICING FACTOR U2AF-ASSOCIATED PROTEIN 2"/>
    <property type="match status" value="1"/>
</dbReference>
<evidence type="ECO:0000256" key="1">
    <source>
        <dbReference type="ARBA" id="ARBA00004123"/>
    </source>
</evidence>
<dbReference type="InterPro" id="IPR012677">
    <property type="entry name" value="Nucleotide-bd_a/b_plait_sf"/>
</dbReference>
<comment type="subcellular location">
    <subcellularLocation>
        <location evidence="2">Chromosome</location>
    </subcellularLocation>
    <subcellularLocation>
        <location evidence="1">Nucleus</location>
    </subcellularLocation>
</comment>
<feature type="compositionally biased region" description="Polar residues" evidence="23">
    <location>
        <begin position="380"/>
        <end position="391"/>
    </location>
</feature>
<dbReference type="AlphaFoldDB" id="A0A2T7P776"/>
<dbReference type="FunFam" id="3.30.70.330:FF:000202">
    <property type="entry name" value="HIV Tat-specific factor 1"/>
    <property type="match status" value="1"/>
</dbReference>
<keyword evidence="19" id="KW-0539">Nucleus</keyword>
<accession>A0A2T7P776</accession>
<evidence type="ECO:0000256" key="19">
    <source>
        <dbReference type="ARBA" id="ARBA00023242"/>
    </source>
</evidence>
<evidence type="ECO:0000256" key="3">
    <source>
        <dbReference type="ARBA" id="ARBA00007747"/>
    </source>
</evidence>
<evidence type="ECO:0000256" key="10">
    <source>
        <dbReference type="ARBA" id="ARBA00022763"/>
    </source>
</evidence>
<keyword evidence="6" id="KW-0597">Phosphoprotein</keyword>
<dbReference type="SUPFAM" id="SSF54928">
    <property type="entry name" value="RNA-binding domain, RBD"/>
    <property type="match status" value="1"/>
</dbReference>
<evidence type="ECO:0000256" key="21">
    <source>
        <dbReference type="ARBA" id="ARBA00073773"/>
    </source>
</evidence>
<evidence type="ECO:0000256" key="6">
    <source>
        <dbReference type="ARBA" id="ARBA00022553"/>
    </source>
</evidence>
<dbReference type="PANTHER" id="PTHR15608:SF0">
    <property type="entry name" value="HIV TAT-SPECIFIC FACTOR 1"/>
    <property type="match status" value="1"/>
</dbReference>
<feature type="compositionally biased region" description="Acidic residues" evidence="23">
    <location>
        <begin position="64"/>
        <end position="75"/>
    </location>
</feature>
<gene>
    <name evidence="25" type="ORF">C0Q70_11858</name>
</gene>
<evidence type="ECO:0000256" key="15">
    <source>
        <dbReference type="ARBA" id="ARBA00023159"/>
    </source>
</evidence>
<evidence type="ECO:0000256" key="14">
    <source>
        <dbReference type="ARBA" id="ARBA00023015"/>
    </source>
</evidence>
<evidence type="ECO:0000256" key="13">
    <source>
        <dbReference type="ARBA" id="ARBA00022990"/>
    </source>
</evidence>
<dbReference type="Pfam" id="PF00076">
    <property type="entry name" value="RRM_1"/>
    <property type="match status" value="2"/>
</dbReference>
<feature type="region of interest" description="Disordered" evidence="23">
    <location>
        <begin position="364"/>
        <end position="414"/>
    </location>
</feature>
<dbReference type="GO" id="GO:0000398">
    <property type="term" value="P:mRNA splicing, via spliceosome"/>
    <property type="evidence" value="ECO:0007669"/>
    <property type="project" value="InterPro"/>
</dbReference>
<sequence length="414" mass="46823">MAEEIDFEEQLEQEKRQQAEEEEKEAATIGLSYTDSDGTIMEWDPIKRAFFPKNLGNEQKQSIEDEEEEDEDTVNADESTEKKGKQKKKGKDKGDGKRKLPEEAPSWFDVDSEKSTHVYVSGLPSDITEDEFKEMMSKYGLIMFDPITHKPKLKLYTGPNGTPKGDGLCCYIKQESVDLALKLLDGYQLRDSTISVERAKFQLKGEYDPNKKKKKLSNKMKRKLKEKQQKLFDWRPDIAPGTRLRHERIVILKHMFDVKEFEDDPALINELKEDVQSECAKFGEVRKVQVYDRHKDGVISVTFKTPEEADVCVAAMKGRWFAKRQIVAETYDGKTNYDVHETDAEKEERLQHWESFLEVGSSKAKVTGAKENKPVAVGGQSLSTEAGSAASQAIVGAPESAHSAASARDSNSVP</sequence>
<keyword evidence="18" id="KW-0234">DNA repair</keyword>
<evidence type="ECO:0000313" key="25">
    <source>
        <dbReference type="EMBL" id="PVD29261.1"/>
    </source>
</evidence>
<keyword evidence="4" id="KW-0158">Chromosome</keyword>
<keyword evidence="13" id="KW-0007">Acetylation</keyword>
<dbReference type="OrthoDB" id="10258585at2759"/>
<dbReference type="Gene3D" id="3.30.70.330">
    <property type="match status" value="2"/>
</dbReference>
<keyword evidence="7" id="KW-0507">mRNA processing</keyword>
<evidence type="ECO:0000256" key="18">
    <source>
        <dbReference type="ARBA" id="ARBA00023204"/>
    </source>
</evidence>
<keyword evidence="26" id="KW-1185">Reference proteome</keyword>
<dbReference type="GO" id="GO:0005684">
    <property type="term" value="C:U2-type spliceosomal complex"/>
    <property type="evidence" value="ECO:0007669"/>
    <property type="project" value="TreeGrafter"/>
</dbReference>
<evidence type="ECO:0000256" key="8">
    <source>
        <dbReference type="ARBA" id="ARBA00022728"/>
    </source>
</evidence>
<dbReference type="GO" id="GO:0006281">
    <property type="term" value="P:DNA repair"/>
    <property type="evidence" value="ECO:0007669"/>
    <property type="project" value="UniProtKB-KW"/>
</dbReference>
<dbReference type="STRING" id="400727.A0A2T7P776"/>
<feature type="region of interest" description="Disordered" evidence="23">
    <location>
        <begin position="1"/>
        <end position="38"/>
    </location>
</feature>
<protein>
    <recommendedName>
        <fullName evidence="21">17S U2 SnRNP complex component HTATSF1</fullName>
    </recommendedName>
</protein>
<name>A0A2T7P776_POMCA</name>
<evidence type="ECO:0000256" key="17">
    <source>
        <dbReference type="ARBA" id="ARBA00023187"/>
    </source>
</evidence>
<comment type="caution">
    <text evidence="25">The sequence shown here is derived from an EMBL/GenBank/DDBJ whole genome shotgun (WGS) entry which is preliminary data.</text>
</comment>
<dbReference type="SMART" id="SM00360">
    <property type="entry name" value="RRM"/>
    <property type="match status" value="2"/>
</dbReference>
<dbReference type="GO" id="GO:0003723">
    <property type="term" value="F:RNA binding"/>
    <property type="evidence" value="ECO:0007669"/>
    <property type="project" value="UniProtKB-UniRule"/>
</dbReference>
<dbReference type="GO" id="GO:0005694">
    <property type="term" value="C:chromosome"/>
    <property type="evidence" value="ECO:0007669"/>
    <property type="project" value="UniProtKB-SubCell"/>
</dbReference>
<keyword evidence="8" id="KW-0747">Spliceosome</keyword>
<evidence type="ECO:0000256" key="2">
    <source>
        <dbReference type="ARBA" id="ARBA00004286"/>
    </source>
</evidence>
<dbReference type="FunFam" id="3.30.70.330:FF:000105">
    <property type="entry name" value="HIV Tat-specific factor 1 homolog"/>
    <property type="match status" value="1"/>
</dbReference>
<dbReference type="InterPro" id="IPR000504">
    <property type="entry name" value="RRM_dom"/>
</dbReference>
<evidence type="ECO:0000256" key="7">
    <source>
        <dbReference type="ARBA" id="ARBA00022664"/>
    </source>
</evidence>
<proteinExistence type="inferred from homology"/>
<feature type="compositionally biased region" description="Acidic residues" evidence="23">
    <location>
        <begin position="1"/>
        <end position="11"/>
    </location>
</feature>
<feature type="region of interest" description="Disordered" evidence="23">
    <location>
        <begin position="51"/>
        <end position="106"/>
    </location>
</feature>
<feature type="domain" description="RRM" evidence="24">
    <location>
        <begin position="116"/>
        <end position="201"/>
    </location>
</feature>
<keyword evidence="10" id="KW-0227">DNA damage</keyword>
<comment type="subunit">
    <text evidence="20">Component of the 17S U2 SnRNP complex, a ribonucleoprotein complex that contains small nuclear RNA (snRNA) U2 and a number of specific proteins. Within the 17S U2 SnRNP complex, interacts (via UHM region) directly with SF3B1. Component of a complex which is at least composed of HTATSF1/Tat-SF1, the P-TEFb complex components CDK9 and CCNT1, RNA polymerase II, SUPT5H, and NCL/nucleolin. Interacts with GTF2F2/RAP30 and POLR2A. Interacts with TCERG1/CA150. Interacts with (poly-ADP-ribosylated) RPA1; promoting HTATSF1 recruitment to DNA damage sites. Interacts (when phosphorylated) with TOPBP1; promoting recruitment of TOPBP1 to DNA damage sites during S-phase.</text>
</comment>
<evidence type="ECO:0000259" key="24">
    <source>
        <dbReference type="PROSITE" id="PS50102"/>
    </source>
</evidence>
<evidence type="ECO:0000256" key="23">
    <source>
        <dbReference type="SAM" id="MobiDB-lite"/>
    </source>
</evidence>
<dbReference type="InterPro" id="IPR034393">
    <property type="entry name" value="TatSF1-like"/>
</dbReference>
<dbReference type="EMBL" id="PZQS01000006">
    <property type="protein sequence ID" value="PVD29261.1"/>
    <property type="molecule type" value="Genomic_DNA"/>
</dbReference>
<keyword evidence="15" id="KW-0010">Activator</keyword>
<organism evidence="25 26">
    <name type="scientific">Pomacea canaliculata</name>
    <name type="common">Golden apple snail</name>
    <dbReference type="NCBI Taxonomy" id="400727"/>
    <lineage>
        <taxon>Eukaryota</taxon>
        <taxon>Metazoa</taxon>
        <taxon>Spiralia</taxon>
        <taxon>Lophotrochozoa</taxon>
        <taxon>Mollusca</taxon>
        <taxon>Gastropoda</taxon>
        <taxon>Caenogastropoda</taxon>
        <taxon>Architaenioglossa</taxon>
        <taxon>Ampullarioidea</taxon>
        <taxon>Ampullariidae</taxon>
        <taxon>Pomacea</taxon>
    </lineage>
</organism>
<keyword evidence="14" id="KW-0805">Transcription regulation</keyword>
<dbReference type="Proteomes" id="UP000245119">
    <property type="component" value="Linkage Group LG6"/>
</dbReference>
<dbReference type="GO" id="GO:0005686">
    <property type="term" value="C:U2 snRNP"/>
    <property type="evidence" value="ECO:0007669"/>
    <property type="project" value="TreeGrafter"/>
</dbReference>
<evidence type="ECO:0000256" key="20">
    <source>
        <dbReference type="ARBA" id="ARBA00062124"/>
    </source>
</evidence>
<evidence type="ECO:0000256" key="22">
    <source>
        <dbReference type="PROSITE-ProRule" id="PRU00176"/>
    </source>
</evidence>
<dbReference type="CDD" id="cd12281">
    <property type="entry name" value="RRM1_TatSF1_like"/>
    <property type="match status" value="1"/>
</dbReference>
<evidence type="ECO:0000256" key="12">
    <source>
        <dbReference type="ARBA" id="ARBA00022884"/>
    </source>
</evidence>
<keyword evidence="9" id="KW-0677">Repeat</keyword>
<keyword evidence="12 22" id="KW-0694">RNA-binding</keyword>